<keyword evidence="6 10" id="KW-0067">ATP-binding</keyword>
<evidence type="ECO:0000256" key="7">
    <source>
        <dbReference type="ARBA" id="ARBA00022842"/>
    </source>
</evidence>
<dbReference type="Gene3D" id="3.90.190.20">
    <property type="entry name" value="Mur ligase, C-terminal domain"/>
    <property type="match status" value="1"/>
</dbReference>
<keyword evidence="3 10" id="KW-0436">Ligase</keyword>
<keyword evidence="4" id="KW-0479">Metal-binding</keyword>
<protein>
    <recommendedName>
        <fullName evidence="2">tetrahydrofolate synthase</fullName>
        <ecNumber evidence="2">6.3.2.17</ecNumber>
    </recommendedName>
    <alternativeName>
        <fullName evidence="8">Tetrahydrofolylpolyglutamate synthase</fullName>
    </alternativeName>
</protein>
<dbReference type="PANTHER" id="PTHR11136:SF0">
    <property type="entry name" value="DIHYDROFOLATE SYNTHETASE-RELATED"/>
    <property type="match status" value="1"/>
</dbReference>
<dbReference type="PROSITE" id="PS01011">
    <property type="entry name" value="FOLYLPOLYGLU_SYNT_1"/>
    <property type="match status" value="1"/>
</dbReference>
<evidence type="ECO:0000256" key="4">
    <source>
        <dbReference type="ARBA" id="ARBA00022723"/>
    </source>
</evidence>
<dbReference type="InterPro" id="IPR013221">
    <property type="entry name" value="Mur_ligase_cen"/>
</dbReference>
<comment type="similarity">
    <text evidence="1 10">Belongs to the folylpolyglutamate synthase family.</text>
</comment>
<dbReference type="SUPFAM" id="SSF53244">
    <property type="entry name" value="MurD-like peptide ligases, peptide-binding domain"/>
    <property type="match status" value="1"/>
</dbReference>
<dbReference type="SUPFAM" id="SSF53623">
    <property type="entry name" value="MurD-like peptide ligases, catalytic domain"/>
    <property type="match status" value="1"/>
</dbReference>
<evidence type="ECO:0000256" key="8">
    <source>
        <dbReference type="ARBA" id="ARBA00030592"/>
    </source>
</evidence>
<gene>
    <name evidence="13" type="ORF">NQ502_02740</name>
</gene>
<dbReference type="PANTHER" id="PTHR11136">
    <property type="entry name" value="FOLYLPOLYGLUTAMATE SYNTHASE-RELATED"/>
    <property type="match status" value="1"/>
</dbReference>
<evidence type="ECO:0000256" key="10">
    <source>
        <dbReference type="PIRNR" id="PIRNR001563"/>
    </source>
</evidence>
<evidence type="ECO:0000256" key="5">
    <source>
        <dbReference type="ARBA" id="ARBA00022741"/>
    </source>
</evidence>
<evidence type="ECO:0000259" key="12">
    <source>
        <dbReference type="Pfam" id="PF08245"/>
    </source>
</evidence>
<organism evidence="13 14">
    <name type="scientific">Ruminococcus gauvreauii</name>
    <dbReference type="NCBI Taxonomy" id="438033"/>
    <lineage>
        <taxon>Bacteria</taxon>
        <taxon>Bacillati</taxon>
        <taxon>Bacillota</taxon>
        <taxon>Clostridia</taxon>
        <taxon>Eubacteriales</taxon>
        <taxon>Oscillospiraceae</taxon>
        <taxon>Ruminococcus</taxon>
    </lineage>
</organism>
<evidence type="ECO:0000256" key="2">
    <source>
        <dbReference type="ARBA" id="ARBA00013025"/>
    </source>
</evidence>
<keyword evidence="5 10" id="KW-0547">Nucleotide-binding</keyword>
<evidence type="ECO:0000313" key="13">
    <source>
        <dbReference type="EMBL" id="UWP59995.1"/>
    </source>
</evidence>
<dbReference type="InterPro" id="IPR036615">
    <property type="entry name" value="Mur_ligase_C_dom_sf"/>
</dbReference>
<dbReference type="NCBIfam" id="TIGR01499">
    <property type="entry name" value="folC"/>
    <property type="match status" value="1"/>
</dbReference>
<dbReference type="EMBL" id="CP102290">
    <property type="protein sequence ID" value="UWP59995.1"/>
    <property type="molecule type" value="Genomic_DNA"/>
</dbReference>
<feature type="domain" description="Mur ligase central" evidence="12">
    <location>
        <begin position="44"/>
        <end position="264"/>
    </location>
</feature>
<dbReference type="InterPro" id="IPR001645">
    <property type="entry name" value="Folylpolyglutamate_synth"/>
</dbReference>
<evidence type="ECO:0000256" key="9">
    <source>
        <dbReference type="ARBA" id="ARBA00047493"/>
    </source>
</evidence>
<dbReference type="Proteomes" id="UP001060164">
    <property type="component" value="Chromosome"/>
</dbReference>
<dbReference type="EC" id="6.3.2.17" evidence="2"/>
<evidence type="ECO:0000256" key="6">
    <source>
        <dbReference type="ARBA" id="ARBA00022840"/>
    </source>
</evidence>
<feature type="domain" description="Mur ligase C-terminal" evidence="11">
    <location>
        <begin position="292"/>
        <end position="412"/>
    </location>
</feature>
<keyword evidence="7" id="KW-0460">Magnesium</keyword>
<sequence>MDYKEARAYIDDAWKYAGDMGLFNTENLLERLGHPEDDLEFIHIAGTNGKGSVAAYIATVLQCAGYRVGRYVSPTIYSYRERIQINEEYISKEDFTIYMEQLIPVMQQMEAEGLQHPTPFEIETVLSFLYFRDQKCDIVVLECGMGGATDATNVIRTTKMAVLTSISLDHVGVLGDDLLEIAANKAGIIKPGAIVVMGRQEPQVEDAVWAICMEKGNPFIAAKPQEAVVRDVTVEHQTFRYHGSEITISLAGSPQIENAVLALECIQALCQLGFNVTNEEIEKGFLETRWEGRFTVLSRNPYFIVDGAHNVDAAMKLRQSIMTYFPQKRLIFIMGMFRDKDYRQVAGLMAKMADCIFTVTPPDPVRALPAEEFARVIREFNPKVTACTSLKEAVGRSFVAANSEDAILSFGSLSFVGEVTRLVKERTGEMKKGETT</sequence>
<accession>A0ABY5VHB1</accession>
<evidence type="ECO:0000313" key="14">
    <source>
        <dbReference type="Proteomes" id="UP001060164"/>
    </source>
</evidence>
<comment type="catalytic activity">
    <reaction evidence="9">
        <text>(6S)-5,6,7,8-tetrahydrofolyl-(gamma-L-Glu)(n) + L-glutamate + ATP = (6S)-5,6,7,8-tetrahydrofolyl-(gamma-L-Glu)(n+1) + ADP + phosphate + H(+)</text>
        <dbReference type="Rhea" id="RHEA:10580"/>
        <dbReference type="Rhea" id="RHEA-COMP:14738"/>
        <dbReference type="Rhea" id="RHEA-COMP:14740"/>
        <dbReference type="ChEBI" id="CHEBI:15378"/>
        <dbReference type="ChEBI" id="CHEBI:29985"/>
        <dbReference type="ChEBI" id="CHEBI:30616"/>
        <dbReference type="ChEBI" id="CHEBI:43474"/>
        <dbReference type="ChEBI" id="CHEBI:141005"/>
        <dbReference type="ChEBI" id="CHEBI:456216"/>
        <dbReference type="EC" id="6.3.2.17"/>
    </reaction>
</comment>
<keyword evidence="14" id="KW-1185">Reference proteome</keyword>
<dbReference type="Pfam" id="PF02875">
    <property type="entry name" value="Mur_ligase_C"/>
    <property type="match status" value="1"/>
</dbReference>
<dbReference type="InterPro" id="IPR018109">
    <property type="entry name" value="Folylpolyglutamate_synth_CS"/>
</dbReference>
<evidence type="ECO:0000256" key="1">
    <source>
        <dbReference type="ARBA" id="ARBA00008276"/>
    </source>
</evidence>
<dbReference type="RefSeq" id="WP_028529200.1">
    <property type="nucleotide sequence ID" value="NZ_CABLBR010000020.1"/>
</dbReference>
<dbReference type="InterPro" id="IPR036565">
    <property type="entry name" value="Mur-like_cat_sf"/>
</dbReference>
<reference evidence="13" key="1">
    <citation type="journal article" date="2022" name="Cell">
        <title>Design, construction, and in vivo augmentation of a complex gut microbiome.</title>
        <authorList>
            <person name="Cheng A.G."/>
            <person name="Ho P.Y."/>
            <person name="Aranda-Diaz A."/>
            <person name="Jain S."/>
            <person name="Yu F.B."/>
            <person name="Meng X."/>
            <person name="Wang M."/>
            <person name="Iakiviak M."/>
            <person name="Nagashima K."/>
            <person name="Zhao A."/>
            <person name="Murugkar P."/>
            <person name="Patil A."/>
            <person name="Atabakhsh K."/>
            <person name="Weakley A."/>
            <person name="Yan J."/>
            <person name="Brumbaugh A.R."/>
            <person name="Higginbottom S."/>
            <person name="Dimas A."/>
            <person name="Shiver A.L."/>
            <person name="Deutschbauer A."/>
            <person name="Neff N."/>
            <person name="Sonnenburg J.L."/>
            <person name="Huang K.C."/>
            <person name="Fischbach M.A."/>
        </authorList>
    </citation>
    <scope>NUCLEOTIDE SEQUENCE</scope>
    <source>
        <strain evidence="13">DSM 19829</strain>
    </source>
</reference>
<evidence type="ECO:0000256" key="3">
    <source>
        <dbReference type="ARBA" id="ARBA00022598"/>
    </source>
</evidence>
<name>A0ABY5VHB1_9FIRM</name>
<dbReference type="Gene3D" id="3.40.1190.10">
    <property type="entry name" value="Mur-like, catalytic domain"/>
    <property type="match status" value="1"/>
</dbReference>
<dbReference type="Pfam" id="PF08245">
    <property type="entry name" value="Mur_ligase_M"/>
    <property type="match status" value="1"/>
</dbReference>
<proteinExistence type="inferred from homology"/>
<dbReference type="InterPro" id="IPR004101">
    <property type="entry name" value="Mur_ligase_C"/>
</dbReference>
<evidence type="ECO:0000259" key="11">
    <source>
        <dbReference type="Pfam" id="PF02875"/>
    </source>
</evidence>
<dbReference type="PROSITE" id="PS01012">
    <property type="entry name" value="FOLYLPOLYGLU_SYNT_2"/>
    <property type="match status" value="1"/>
</dbReference>
<dbReference type="PIRSF" id="PIRSF001563">
    <property type="entry name" value="Folylpolyglu_synth"/>
    <property type="match status" value="1"/>
</dbReference>